<evidence type="ECO:0000256" key="5">
    <source>
        <dbReference type="ARBA" id="ARBA00023237"/>
    </source>
</evidence>
<dbReference type="InterPro" id="IPR050330">
    <property type="entry name" value="Bact_OuterMem_StrucFunc"/>
</dbReference>
<comment type="similarity">
    <text evidence="8">Belongs to the Pal lipoprotein family.</text>
</comment>
<reference evidence="12 13" key="1">
    <citation type="submission" date="2018-07" db="EMBL/GenBank/DDBJ databases">
        <title>Motiliproteus coralliicola sp. nov., a bacterium isolated from Coral.</title>
        <authorList>
            <person name="Wang G."/>
        </authorList>
    </citation>
    <scope>NUCLEOTIDE SEQUENCE [LARGE SCALE GENOMIC DNA]</scope>
    <source>
        <strain evidence="12 13">C34</strain>
    </source>
</reference>
<evidence type="ECO:0000313" key="13">
    <source>
        <dbReference type="Proteomes" id="UP000253769"/>
    </source>
</evidence>
<keyword evidence="4 8" id="KW-0564">Palmitate</keyword>
<dbReference type="GO" id="GO:0051301">
    <property type="term" value="P:cell division"/>
    <property type="evidence" value="ECO:0007669"/>
    <property type="project" value="UniProtKB-UniRule"/>
</dbReference>
<dbReference type="Gene3D" id="3.30.1330.60">
    <property type="entry name" value="OmpA-like domain"/>
    <property type="match status" value="1"/>
</dbReference>
<dbReference type="RefSeq" id="WP_114693837.1">
    <property type="nucleotide sequence ID" value="NZ_QQOH01000001.1"/>
</dbReference>
<sequence length="181" mass="19505">MRVGNFTKAVAVAATVAWMAGCSTTDTTSDSGEMMDKGSQQQDSASSSGTGSDGQMHSGHMADKMGKDAIADLQTVFYFDFDKAVVRPVGFEDLSAHAKYLADNPNARVVLEGHADERGTREYNIALGERRAKAVSRFLTVQGAASEQIEVVSYGEERPAVTGSNEAAWSKNRRVELKYGR</sequence>
<evidence type="ECO:0000256" key="4">
    <source>
        <dbReference type="ARBA" id="ARBA00023139"/>
    </source>
</evidence>
<dbReference type="GO" id="GO:0009279">
    <property type="term" value="C:cell outer membrane"/>
    <property type="evidence" value="ECO:0007669"/>
    <property type="project" value="UniProtKB-SubCell"/>
</dbReference>
<keyword evidence="2 8" id="KW-0732">Signal</keyword>
<feature type="signal peptide" evidence="10">
    <location>
        <begin position="1"/>
        <end position="19"/>
    </location>
</feature>
<feature type="domain" description="OmpA-like" evidence="11">
    <location>
        <begin position="66"/>
        <end position="181"/>
    </location>
</feature>
<name>A0A369WSW8_9GAMM</name>
<feature type="region of interest" description="Disordered" evidence="9">
    <location>
        <begin position="27"/>
        <end position="61"/>
    </location>
</feature>
<feature type="compositionally biased region" description="Low complexity" evidence="9">
    <location>
        <begin position="38"/>
        <end position="55"/>
    </location>
</feature>
<protein>
    <recommendedName>
        <fullName evidence="8">Peptidoglycan-associated lipoprotein</fullName>
        <shortName evidence="8">PAL</shortName>
    </recommendedName>
</protein>
<evidence type="ECO:0000256" key="3">
    <source>
        <dbReference type="ARBA" id="ARBA00023136"/>
    </source>
</evidence>
<dbReference type="PROSITE" id="PS51123">
    <property type="entry name" value="OMPA_2"/>
    <property type="match status" value="1"/>
</dbReference>
<dbReference type="PROSITE" id="PS51257">
    <property type="entry name" value="PROKAR_LIPOPROTEIN"/>
    <property type="match status" value="1"/>
</dbReference>
<gene>
    <name evidence="8 12" type="primary">pal</name>
    <name evidence="12" type="ORF">DV711_01280</name>
</gene>
<accession>A0A369WSW8</accession>
<keyword evidence="13" id="KW-1185">Reference proteome</keyword>
<evidence type="ECO:0000313" key="12">
    <source>
        <dbReference type="EMBL" id="RDE24253.1"/>
    </source>
</evidence>
<comment type="function">
    <text evidence="8">Part of the Tol-Pal system, which plays a role in outer membrane invagination during cell division and is important for maintaining outer membrane integrity.</text>
</comment>
<dbReference type="InterPro" id="IPR014169">
    <property type="entry name" value="Pal_lipo_C"/>
</dbReference>
<comment type="subcellular location">
    <subcellularLocation>
        <location evidence="8">Cell outer membrane</location>
        <topology evidence="8">Lipid-anchor</topology>
    </subcellularLocation>
</comment>
<dbReference type="CDD" id="cd07185">
    <property type="entry name" value="OmpA_C-like"/>
    <property type="match status" value="1"/>
</dbReference>
<organism evidence="12 13">
    <name type="scientific">Motiliproteus coralliicola</name>
    <dbReference type="NCBI Taxonomy" id="2283196"/>
    <lineage>
        <taxon>Bacteria</taxon>
        <taxon>Pseudomonadati</taxon>
        <taxon>Pseudomonadota</taxon>
        <taxon>Gammaproteobacteria</taxon>
        <taxon>Oceanospirillales</taxon>
        <taxon>Oceanospirillaceae</taxon>
        <taxon>Motiliproteus</taxon>
    </lineage>
</organism>
<comment type="subunit">
    <text evidence="8">The Tol-Pal system is composed of five core proteins: the inner membrane proteins TolA, TolQ and TolR, the periplasmic protein TolB and the outer membrane protein Pal. They form a network linking the inner and outer membranes and the peptidoglycan layer.</text>
</comment>
<feature type="chain" id="PRO_5017043227" description="Peptidoglycan-associated lipoprotein" evidence="10">
    <location>
        <begin position="20"/>
        <end position="181"/>
    </location>
</feature>
<dbReference type="SUPFAM" id="SSF103088">
    <property type="entry name" value="OmpA-like"/>
    <property type="match status" value="1"/>
</dbReference>
<dbReference type="EMBL" id="QQOH01000001">
    <property type="protein sequence ID" value="RDE24253.1"/>
    <property type="molecule type" value="Genomic_DNA"/>
</dbReference>
<dbReference type="PANTHER" id="PTHR30329">
    <property type="entry name" value="STATOR ELEMENT OF FLAGELLAR MOTOR COMPLEX"/>
    <property type="match status" value="1"/>
</dbReference>
<dbReference type="InterPro" id="IPR006664">
    <property type="entry name" value="OMP_bac"/>
</dbReference>
<keyword evidence="3 8" id="KW-0472">Membrane</keyword>
<dbReference type="Proteomes" id="UP000253769">
    <property type="component" value="Unassembled WGS sequence"/>
</dbReference>
<evidence type="ECO:0000256" key="1">
    <source>
        <dbReference type="ARBA" id="ARBA00022618"/>
    </source>
</evidence>
<evidence type="ECO:0000256" key="10">
    <source>
        <dbReference type="SAM" id="SignalP"/>
    </source>
</evidence>
<dbReference type="PANTHER" id="PTHR30329:SF21">
    <property type="entry name" value="LIPOPROTEIN YIAD-RELATED"/>
    <property type="match status" value="1"/>
</dbReference>
<keyword evidence="6 8" id="KW-0449">Lipoprotein</keyword>
<evidence type="ECO:0000256" key="7">
    <source>
        <dbReference type="ARBA" id="ARBA00023306"/>
    </source>
</evidence>
<dbReference type="Pfam" id="PF00691">
    <property type="entry name" value="OmpA"/>
    <property type="match status" value="1"/>
</dbReference>
<comment type="caution">
    <text evidence="12">The sequence shown here is derived from an EMBL/GenBank/DDBJ whole genome shotgun (WGS) entry which is preliminary data.</text>
</comment>
<evidence type="ECO:0000256" key="2">
    <source>
        <dbReference type="ARBA" id="ARBA00022729"/>
    </source>
</evidence>
<dbReference type="AlphaFoldDB" id="A0A369WSW8"/>
<proteinExistence type="inferred from homology"/>
<dbReference type="InterPro" id="IPR036737">
    <property type="entry name" value="OmpA-like_sf"/>
</dbReference>
<evidence type="ECO:0000256" key="9">
    <source>
        <dbReference type="SAM" id="MobiDB-lite"/>
    </source>
</evidence>
<evidence type="ECO:0000256" key="8">
    <source>
        <dbReference type="HAMAP-Rule" id="MF_02204"/>
    </source>
</evidence>
<dbReference type="HAMAP" id="MF_02204">
    <property type="entry name" value="Pal"/>
    <property type="match status" value="1"/>
</dbReference>
<keyword evidence="7 8" id="KW-0131">Cell cycle</keyword>
<dbReference type="OrthoDB" id="9809164at2"/>
<dbReference type="NCBIfam" id="TIGR02802">
    <property type="entry name" value="Pal_lipo"/>
    <property type="match status" value="1"/>
</dbReference>
<keyword evidence="1 8" id="KW-0132">Cell division</keyword>
<evidence type="ECO:0000259" key="11">
    <source>
        <dbReference type="PROSITE" id="PS51123"/>
    </source>
</evidence>
<dbReference type="PRINTS" id="PR01021">
    <property type="entry name" value="OMPADOMAIN"/>
</dbReference>
<dbReference type="InterPro" id="IPR039001">
    <property type="entry name" value="Pal"/>
</dbReference>
<keyword evidence="5 8" id="KW-0998">Cell outer membrane</keyword>
<dbReference type="InterPro" id="IPR006665">
    <property type="entry name" value="OmpA-like"/>
</dbReference>
<evidence type="ECO:0000256" key="6">
    <source>
        <dbReference type="ARBA" id="ARBA00023288"/>
    </source>
</evidence>